<reference evidence="2" key="1">
    <citation type="journal article" date="2023" name="Mol. Phylogenet. Evol.">
        <title>Genome-scale phylogeny and comparative genomics of the fungal order Sordariales.</title>
        <authorList>
            <person name="Hensen N."/>
            <person name="Bonometti L."/>
            <person name="Westerberg I."/>
            <person name="Brannstrom I.O."/>
            <person name="Guillou S."/>
            <person name="Cros-Aarteil S."/>
            <person name="Calhoun S."/>
            <person name="Haridas S."/>
            <person name="Kuo A."/>
            <person name="Mondo S."/>
            <person name="Pangilinan J."/>
            <person name="Riley R."/>
            <person name="LaButti K."/>
            <person name="Andreopoulos B."/>
            <person name="Lipzen A."/>
            <person name="Chen C."/>
            <person name="Yan M."/>
            <person name="Daum C."/>
            <person name="Ng V."/>
            <person name="Clum A."/>
            <person name="Steindorff A."/>
            <person name="Ohm R.A."/>
            <person name="Martin F."/>
            <person name="Silar P."/>
            <person name="Natvig D.O."/>
            <person name="Lalanne C."/>
            <person name="Gautier V."/>
            <person name="Ament-Velasquez S.L."/>
            <person name="Kruys A."/>
            <person name="Hutchinson M.I."/>
            <person name="Powell A.J."/>
            <person name="Barry K."/>
            <person name="Miller A.N."/>
            <person name="Grigoriev I.V."/>
            <person name="Debuchy R."/>
            <person name="Gladieux P."/>
            <person name="Hiltunen Thoren M."/>
            <person name="Johannesson H."/>
        </authorList>
    </citation>
    <scope>NUCLEOTIDE SEQUENCE</scope>
    <source>
        <strain evidence="2">PSN293</strain>
    </source>
</reference>
<name>A0AAN6XWN7_9PEZI</name>
<evidence type="ECO:0000259" key="1">
    <source>
        <dbReference type="Pfam" id="PF06985"/>
    </source>
</evidence>
<comment type="caution">
    <text evidence="2">The sequence shown here is derived from an EMBL/GenBank/DDBJ whole genome shotgun (WGS) entry which is preliminary data.</text>
</comment>
<dbReference type="PANTHER" id="PTHR24148">
    <property type="entry name" value="ANKYRIN REPEAT DOMAIN-CONTAINING PROTEIN 39 HOMOLOG-RELATED"/>
    <property type="match status" value="1"/>
</dbReference>
<organism evidence="2 3">
    <name type="scientific">Rhypophila decipiens</name>
    <dbReference type="NCBI Taxonomy" id="261697"/>
    <lineage>
        <taxon>Eukaryota</taxon>
        <taxon>Fungi</taxon>
        <taxon>Dikarya</taxon>
        <taxon>Ascomycota</taxon>
        <taxon>Pezizomycotina</taxon>
        <taxon>Sordariomycetes</taxon>
        <taxon>Sordariomycetidae</taxon>
        <taxon>Sordariales</taxon>
        <taxon>Naviculisporaceae</taxon>
        <taxon>Rhypophila</taxon>
    </lineage>
</organism>
<dbReference type="InterPro" id="IPR052895">
    <property type="entry name" value="HetReg/Transcr_Mod"/>
</dbReference>
<protein>
    <submittedName>
        <fullName evidence="2">Heterokaryon incompatibility protein-domain-containing protein</fullName>
    </submittedName>
</protein>
<evidence type="ECO:0000313" key="3">
    <source>
        <dbReference type="Proteomes" id="UP001301769"/>
    </source>
</evidence>
<feature type="non-terminal residue" evidence="2">
    <location>
        <position position="1"/>
    </location>
</feature>
<dbReference type="EMBL" id="MU858264">
    <property type="protein sequence ID" value="KAK4207971.1"/>
    <property type="molecule type" value="Genomic_DNA"/>
</dbReference>
<evidence type="ECO:0000313" key="2">
    <source>
        <dbReference type="EMBL" id="KAK4207971.1"/>
    </source>
</evidence>
<gene>
    <name evidence="2" type="ORF">QBC37DRAFT_297608</name>
</gene>
<dbReference type="PANTHER" id="PTHR24148:SF73">
    <property type="entry name" value="HET DOMAIN PROTEIN (AFU_ORTHOLOGUE AFUA_8G01020)"/>
    <property type="match status" value="1"/>
</dbReference>
<dbReference type="AlphaFoldDB" id="A0AAN6XWN7"/>
<dbReference type="InterPro" id="IPR010730">
    <property type="entry name" value="HET"/>
</dbReference>
<feature type="domain" description="Heterokaryon incompatibility" evidence="1">
    <location>
        <begin position="77"/>
        <end position="204"/>
    </location>
</feature>
<dbReference type="Pfam" id="PF06985">
    <property type="entry name" value="HET"/>
    <property type="match status" value="1"/>
</dbReference>
<sequence>IMSRPEYTYRHLRPSSDEIRLLRIAHGLTASTPKHKLLIKTKSGASYYLEVLDNLYQGLAEIRRRMDTQSADFGAKSQEELYVWADAICINQRDTDEVNQQVNMMDRIYSQASKVVVWLGADTRGEMPRVDKALKALSKMRRIITDERLTPGSAWRESTGIPDTDMADLLTIVGLPPLDHSVEWSVILGLFNRTWFRRLWVVQEIALASKIEVWCGGATFSWRAIERVTELLKWDLEAKIIAADKTRADHSFYSLPSRSASILTSIRKWAISSRVPSSLFGTYKLISGRDKYHSSFAFAVLGALFPYEATDPRDKVFGALGLVRKLSADLATSPLGDADYSLTAGESEPLQDFMCQKATFEVGVDLLLDLAPSQGIYPTTGEPVIDAFWKTMMAGRRRFTRKQHGNNATDSSVAREQFLRFWLYSHLLLALVEWGNKDMRVKRAAVLDVKEFPLAPSEGPLNIPGHEEVLATISKSQQPRDYHGWLDFAREQMVAFSFPAVGNRVMFSTKRPPPQTGESSGRAENNISYLGLGHEEMREGDEVWISPRGPVPLLLRPLLHEAGGVRRGYYSLIGECYLHGAMYGEAVERLEEDQGHDLWETVWLE</sequence>
<proteinExistence type="predicted"/>
<reference evidence="2" key="2">
    <citation type="submission" date="2023-05" db="EMBL/GenBank/DDBJ databases">
        <authorList>
            <consortium name="Lawrence Berkeley National Laboratory"/>
            <person name="Steindorff A."/>
            <person name="Hensen N."/>
            <person name="Bonometti L."/>
            <person name="Westerberg I."/>
            <person name="Brannstrom I.O."/>
            <person name="Guillou S."/>
            <person name="Cros-Aarteil S."/>
            <person name="Calhoun S."/>
            <person name="Haridas S."/>
            <person name="Kuo A."/>
            <person name="Mondo S."/>
            <person name="Pangilinan J."/>
            <person name="Riley R."/>
            <person name="Labutti K."/>
            <person name="Andreopoulos B."/>
            <person name="Lipzen A."/>
            <person name="Chen C."/>
            <person name="Yanf M."/>
            <person name="Daum C."/>
            <person name="Ng V."/>
            <person name="Clum A."/>
            <person name="Ohm R."/>
            <person name="Martin F."/>
            <person name="Silar P."/>
            <person name="Natvig D."/>
            <person name="Lalanne C."/>
            <person name="Gautier V."/>
            <person name="Ament-Velasquez S.L."/>
            <person name="Kruys A."/>
            <person name="Hutchinson M.I."/>
            <person name="Powell A.J."/>
            <person name="Barry K."/>
            <person name="Miller A.N."/>
            <person name="Grigoriev I.V."/>
            <person name="Debuchy R."/>
            <person name="Gladieux P."/>
            <person name="Thoren M.H."/>
            <person name="Johannesson H."/>
        </authorList>
    </citation>
    <scope>NUCLEOTIDE SEQUENCE</scope>
    <source>
        <strain evidence="2">PSN293</strain>
    </source>
</reference>
<keyword evidence="3" id="KW-1185">Reference proteome</keyword>
<dbReference type="Proteomes" id="UP001301769">
    <property type="component" value="Unassembled WGS sequence"/>
</dbReference>
<accession>A0AAN6XWN7</accession>